<dbReference type="GO" id="GO:0006621">
    <property type="term" value="P:protein retention in ER lumen"/>
    <property type="evidence" value="ECO:0007669"/>
    <property type="project" value="InterPro"/>
</dbReference>
<keyword evidence="3 11" id="KW-0813">Transport</keyword>
<keyword evidence="4 11" id="KW-0812">Transmembrane</keyword>
<gene>
    <name evidence="12" type="ORF">TbgDal_XI9300</name>
</gene>
<feature type="transmembrane region" description="Helical" evidence="11">
    <location>
        <begin position="53"/>
        <end position="74"/>
    </location>
</feature>
<name>D0A810_TRYB9</name>
<keyword evidence="8 11" id="KW-1133">Transmembrane helix</keyword>
<dbReference type="OrthoDB" id="7694678at2759"/>
<dbReference type="GO" id="GO:0015031">
    <property type="term" value="P:protein transport"/>
    <property type="evidence" value="ECO:0007669"/>
    <property type="project" value="UniProtKB-KW"/>
</dbReference>
<keyword evidence="10 11" id="KW-0675">Receptor</keyword>
<evidence type="ECO:0000256" key="11">
    <source>
        <dbReference type="RuleBase" id="RU000634"/>
    </source>
</evidence>
<dbReference type="PROSITE" id="PS00951">
    <property type="entry name" value="ER_LUMEN_RECEPTOR_1"/>
    <property type="match status" value="1"/>
</dbReference>
<comment type="subcellular location">
    <subcellularLocation>
        <location evidence="1 11">Endoplasmic reticulum membrane</location>
        <topology evidence="1 11">Multi-pass membrane protein</topology>
    </subcellularLocation>
</comment>
<dbReference type="GeneID" id="23867974"/>
<evidence type="ECO:0000256" key="3">
    <source>
        <dbReference type="ARBA" id="ARBA00022448"/>
    </source>
</evidence>
<protein>
    <recommendedName>
        <fullName evidence="11">ER lumen protein-retaining receptor</fullName>
    </recommendedName>
</protein>
<keyword evidence="9 11" id="KW-0472">Membrane</keyword>
<evidence type="ECO:0000256" key="9">
    <source>
        <dbReference type="ARBA" id="ARBA00023136"/>
    </source>
</evidence>
<evidence type="ECO:0000256" key="6">
    <source>
        <dbReference type="ARBA" id="ARBA00022892"/>
    </source>
</evidence>
<evidence type="ECO:0000256" key="7">
    <source>
        <dbReference type="ARBA" id="ARBA00022927"/>
    </source>
</evidence>
<comment type="caution">
    <text evidence="11">Lacks conserved residue(s) required for the propagation of feature annotation.</text>
</comment>
<evidence type="ECO:0000313" key="12">
    <source>
        <dbReference type="EMBL" id="CBH17811.1"/>
    </source>
</evidence>
<evidence type="ECO:0000256" key="8">
    <source>
        <dbReference type="ARBA" id="ARBA00022989"/>
    </source>
</evidence>
<dbReference type="RefSeq" id="XP_011780075.1">
    <property type="nucleotide sequence ID" value="XM_011781773.1"/>
</dbReference>
<keyword evidence="6" id="KW-0931">ER-Golgi transport</keyword>
<sequence length="219" mass="25665">MMYIRTFGDMLHLLAIFILLGKMLRGRSAAGLSLKTQFLFALVFTTRYLDLFLSFISVYNTMMKIFFLATSWHICYLMRCKSPWKTTYDHENDTSASVTLIIPSFVLALLFNGHQHGMWVMDVLWAFSQYLESVAILPQIFLLEYTERYEALTSHYLAAMGAYRLFYLIHWIARYFVHGSVNAVSVCAGVLQTVLYVDFFYHYISQVVWRAKQRYDLAR</sequence>
<proteinExistence type="inferred from homology"/>
<dbReference type="GO" id="GO:0016192">
    <property type="term" value="P:vesicle-mediated transport"/>
    <property type="evidence" value="ECO:0007669"/>
    <property type="project" value="UniProtKB-KW"/>
</dbReference>
<organism evidence="12 13">
    <name type="scientific">Trypanosoma brucei gambiense (strain MHOM/CI/86/DAL972)</name>
    <dbReference type="NCBI Taxonomy" id="679716"/>
    <lineage>
        <taxon>Eukaryota</taxon>
        <taxon>Discoba</taxon>
        <taxon>Euglenozoa</taxon>
        <taxon>Kinetoplastea</taxon>
        <taxon>Metakinetoplastina</taxon>
        <taxon>Trypanosomatida</taxon>
        <taxon>Trypanosomatidae</taxon>
        <taxon>Trypanosoma</taxon>
    </lineage>
</organism>
<dbReference type="PANTHER" id="PTHR10585">
    <property type="entry name" value="ER LUMEN PROTEIN RETAINING RECEPTOR"/>
    <property type="match status" value="1"/>
</dbReference>
<keyword evidence="5 11" id="KW-0256">Endoplasmic reticulum</keyword>
<accession>D0A810</accession>
<dbReference type="Proteomes" id="UP000002316">
    <property type="component" value="Chromosome 11"/>
</dbReference>
<evidence type="ECO:0000313" key="13">
    <source>
        <dbReference type="Proteomes" id="UP000002316"/>
    </source>
</evidence>
<feature type="transmembrane region" description="Helical" evidence="11">
    <location>
        <begin position="155"/>
        <end position="177"/>
    </location>
</feature>
<evidence type="ECO:0000256" key="5">
    <source>
        <dbReference type="ARBA" id="ARBA00022824"/>
    </source>
</evidence>
<dbReference type="KEGG" id="tbg:TbgDal_XI9300"/>
<feature type="transmembrane region" description="Helical" evidence="11">
    <location>
        <begin position="94"/>
        <end position="111"/>
    </location>
</feature>
<dbReference type="EMBL" id="FN554974">
    <property type="protein sequence ID" value="CBH17811.1"/>
    <property type="molecule type" value="Genomic_DNA"/>
</dbReference>
<evidence type="ECO:0000256" key="2">
    <source>
        <dbReference type="ARBA" id="ARBA00010120"/>
    </source>
</evidence>
<reference evidence="13" key="1">
    <citation type="journal article" date="2010" name="PLoS Negl. Trop. Dis.">
        <title>The genome sequence of Trypanosoma brucei gambiense, causative agent of chronic human african trypanosomiasis.</title>
        <authorList>
            <person name="Jackson A.P."/>
            <person name="Sanders M."/>
            <person name="Berry A."/>
            <person name="McQuillan J."/>
            <person name="Aslett M.A."/>
            <person name="Quail M.A."/>
            <person name="Chukualim B."/>
            <person name="Capewell P."/>
            <person name="MacLeod A."/>
            <person name="Melville S.E."/>
            <person name="Gibson W."/>
            <person name="Barry J.D."/>
            <person name="Berriman M."/>
            <person name="Hertz-Fowler C."/>
        </authorList>
    </citation>
    <scope>NUCLEOTIDE SEQUENCE [LARGE SCALE GENOMIC DNA]</scope>
    <source>
        <strain evidence="13">MHOM/CI/86/DAL972</strain>
    </source>
</reference>
<evidence type="ECO:0000256" key="10">
    <source>
        <dbReference type="ARBA" id="ARBA00023170"/>
    </source>
</evidence>
<feature type="transmembrane region" description="Helical" evidence="11">
    <location>
        <begin position="183"/>
        <end position="204"/>
    </location>
</feature>
<dbReference type="PROSITE" id="PS00952">
    <property type="entry name" value="ER_LUMEN_RECEPTOR_2"/>
    <property type="match status" value="1"/>
</dbReference>
<dbReference type="PRINTS" id="PR00660">
    <property type="entry name" value="ERLUMENR"/>
</dbReference>
<dbReference type="AlphaFoldDB" id="D0A810"/>
<dbReference type="InterPro" id="IPR000133">
    <property type="entry name" value="ER_ret_rcpt"/>
</dbReference>
<evidence type="ECO:0000256" key="4">
    <source>
        <dbReference type="ARBA" id="ARBA00022692"/>
    </source>
</evidence>
<dbReference type="GO" id="GO:0005789">
    <property type="term" value="C:endoplasmic reticulum membrane"/>
    <property type="evidence" value="ECO:0007669"/>
    <property type="project" value="UniProtKB-SubCell"/>
</dbReference>
<dbReference type="GO" id="GO:0046923">
    <property type="term" value="F:ER retention sequence binding"/>
    <property type="evidence" value="ECO:0007669"/>
    <property type="project" value="InterPro"/>
</dbReference>
<keyword evidence="7 11" id="KW-0653">Protein transport</keyword>
<evidence type="ECO:0000256" key="1">
    <source>
        <dbReference type="ARBA" id="ARBA00004477"/>
    </source>
</evidence>
<dbReference type="Pfam" id="PF00810">
    <property type="entry name" value="ER_lumen_recept"/>
    <property type="match status" value="1"/>
</dbReference>
<comment type="similarity">
    <text evidence="2 11">Belongs to the ERD2 family.</text>
</comment>